<dbReference type="EMBL" id="JAAATW010000003">
    <property type="protein sequence ID" value="NBE08324.1"/>
    <property type="molecule type" value="Genomic_DNA"/>
</dbReference>
<protein>
    <recommendedName>
        <fullName evidence="4">ABC transporter permease</fullName>
    </recommendedName>
</protein>
<evidence type="ECO:0000256" key="1">
    <source>
        <dbReference type="SAM" id="Phobius"/>
    </source>
</evidence>
<organism evidence="2 3">
    <name type="scientific">Paragemmobacter ruber</name>
    <dbReference type="NCBI Taxonomy" id="1985673"/>
    <lineage>
        <taxon>Bacteria</taxon>
        <taxon>Pseudomonadati</taxon>
        <taxon>Pseudomonadota</taxon>
        <taxon>Alphaproteobacteria</taxon>
        <taxon>Rhodobacterales</taxon>
        <taxon>Paracoccaceae</taxon>
        <taxon>Paragemmobacter</taxon>
    </lineage>
</organism>
<evidence type="ECO:0000313" key="3">
    <source>
        <dbReference type="Proteomes" id="UP001517376"/>
    </source>
</evidence>
<dbReference type="Proteomes" id="UP001517376">
    <property type="component" value="Unassembled WGS sequence"/>
</dbReference>
<gene>
    <name evidence="2" type="ORF">GU920_12325</name>
</gene>
<evidence type="ECO:0008006" key="4">
    <source>
        <dbReference type="Google" id="ProtNLM"/>
    </source>
</evidence>
<accession>A0ABW9Y807</accession>
<reference evidence="3" key="1">
    <citation type="submission" date="2020-01" db="EMBL/GenBank/DDBJ databases">
        <title>Sphingomonas sp. strain CSW-10.</title>
        <authorList>
            <person name="Chen W.-M."/>
        </authorList>
    </citation>
    <scope>NUCLEOTIDE SEQUENCE [LARGE SCALE GENOMIC DNA]</scope>
    <source>
        <strain evidence="3">CCP-1</strain>
    </source>
</reference>
<name>A0ABW9Y807_9RHOB</name>
<comment type="caution">
    <text evidence="2">The sequence shown here is derived from an EMBL/GenBank/DDBJ whole genome shotgun (WGS) entry which is preliminary data.</text>
</comment>
<evidence type="ECO:0000313" key="2">
    <source>
        <dbReference type="EMBL" id="NBE08324.1"/>
    </source>
</evidence>
<proteinExistence type="predicted"/>
<keyword evidence="1" id="KW-0472">Membrane</keyword>
<sequence>MNLFIRDGYRGRPGYVALVLLVLAYAAALAMVIAPDRVMQALDARGAAVWDRQDTGAGGFYD</sequence>
<feature type="transmembrane region" description="Helical" evidence="1">
    <location>
        <begin position="15"/>
        <end position="35"/>
    </location>
</feature>
<keyword evidence="1" id="KW-1133">Transmembrane helix</keyword>
<keyword evidence="3" id="KW-1185">Reference proteome</keyword>
<keyword evidence="1" id="KW-0812">Transmembrane</keyword>
<dbReference type="RefSeq" id="WP_161767397.1">
    <property type="nucleotide sequence ID" value="NZ_JAAATW010000003.1"/>
</dbReference>